<evidence type="ECO:0000256" key="6">
    <source>
        <dbReference type="ARBA" id="ARBA00022692"/>
    </source>
</evidence>
<dbReference type="SMART" id="SM00388">
    <property type="entry name" value="HisKA"/>
    <property type="match status" value="1"/>
</dbReference>
<dbReference type="InterPro" id="IPR001789">
    <property type="entry name" value="Sig_transdc_resp-reg_receiver"/>
</dbReference>
<dbReference type="Gene3D" id="3.30.565.10">
    <property type="entry name" value="Histidine kinase-like ATPase, C-terminal domain"/>
    <property type="match status" value="1"/>
</dbReference>
<dbReference type="SUPFAM" id="SSF55874">
    <property type="entry name" value="ATPase domain of HSP90 chaperone/DNA topoisomerase II/histidine kinase"/>
    <property type="match status" value="1"/>
</dbReference>
<evidence type="ECO:0000313" key="20">
    <source>
        <dbReference type="Proteomes" id="UP001212152"/>
    </source>
</evidence>
<evidence type="ECO:0000256" key="1">
    <source>
        <dbReference type="ARBA" id="ARBA00000085"/>
    </source>
</evidence>
<dbReference type="CDD" id="cd17546">
    <property type="entry name" value="REC_hyHK_CKI1_RcsC-like"/>
    <property type="match status" value="1"/>
</dbReference>
<protein>
    <recommendedName>
        <fullName evidence="3">histidine kinase</fullName>
        <ecNumber evidence="3">2.7.13.3</ecNumber>
    </recommendedName>
</protein>
<dbReference type="InterPro" id="IPR003660">
    <property type="entry name" value="HAMP_dom"/>
</dbReference>
<dbReference type="Pfam" id="PF00672">
    <property type="entry name" value="HAMP"/>
    <property type="match status" value="1"/>
</dbReference>
<comment type="subcellular location">
    <subcellularLocation>
        <location evidence="2">Membrane</location>
    </subcellularLocation>
</comment>
<proteinExistence type="predicted"/>
<dbReference type="PROSITE" id="PS50885">
    <property type="entry name" value="HAMP"/>
    <property type="match status" value="1"/>
</dbReference>
<dbReference type="CDD" id="cd06225">
    <property type="entry name" value="HAMP"/>
    <property type="match status" value="1"/>
</dbReference>
<feature type="modified residue" description="4-aspartylphosphate" evidence="13">
    <location>
        <position position="510"/>
    </location>
</feature>
<dbReference type="Pfam" id="PF02518">
    <property type="entry name" value="HATPase_c"/>
    <property type="match status" value="1"/>
</dbReference>
<dbReference type="FunFam" id="1.10.287.130:FF:000004">
    <property type="entry name" value="Ethylene receptor 1"/>
    <property type="match status" value="1"/>
</dbReference>
<keyword evidence="10 15" id="KW-1133">Transmembrane helix</keyword>
<keyword evidence="12 15" id="KW-0472">Membrane</keyword>
<dbReference type="SUPFAM" id="SSF47384">
    <property type="entry name" value="Homodimeric domain of signal transducing histidine kinase"/>
    <property type="match status" value="1"/>
</dbReference>
<comment type="caution">
    <text evidence="19">The sequence shown here is derived from an EMBL/GenBank/DDBJ whole genome shotgun (WGS) entry which is preliminary data.</text>
</comment>
<evidence type="ECO:0000256" key="12">
    <source>
        <dbReference type="ARBA" id="ARBA00023136"/>
    </source>
</evidence>
<dbReference type="CDD" id="cd00082">
    <property type="entry name" value="HisKA"/>
    <property type="match status" value="1"/>
</dbReference>
<feature type="domain" description="HAMP" evidence="18">
    <location>
        <begin position="149"/>
        <end position="204"/>
    </location>
</feature>
<evidence type="ECO:0000256" key="5">
    <source>
        <dbReference type="ARBA" id="ARBA00022679"/>
    </source>
</evidence>
<evidence type="ECO:0000256" key="4">
    <source>
        <dbReference type="ARBA" id="ARBA00022553"/>
    </source>
</evidence>
<evidence type="ECO:0000259" key="17">
    <source>
        <dbReference type="PROSITE" id="PS50110"/>
    </source>
</evidence>
<reference evidence="19" key="1">
    <citation type="submission" date="2020-05" db="EMBL/GenBank/DDBJ databases">
        <title>Phylogenomic resolution of chytrid fungi.</title>
        <authorList>
            <person name="Stajich J.E."/>
            <person name="Amses K."/>
            <person name="Simmons R."/>
            <person name="Seto K."/>
            <person name="Myers J."/>
            <person name="Bonds A."/>
            <person name="Quandt C.A."/>
            <person name="Barry K."/>
            <person name="Liu P."/>
            <person name="Grigoriev I."/>
            <person name="Longcore J.E."/>
            <person name="James T.Y."/>
        </authorList>
    </citation>
    <scope>NUCLEOTIDE SEQUENCE</scope>
    <source>
        <strain evidence="19">JEL0379</strain>
    </source>
</reference>
<evidence type="ECO:0000256" key="2">
    <source>
        <dbReference type="ARBA" id="ARBA00004370"/>
    </source>
</evidence>
<sequence length="620" mass="67753">MDSNSPLSQLGSIYMVLNTSELGQILNDTAGLGDTGQLAVVTATNQSFFHVVLPPVRTPYLFGQQLPLSGYYAIQKAIATGGSGVMVGCGLIAAEAMTAYQPLPFNWVMVAEISEDEISAPVARLKLYILAAILVVGPATLVVSLLASQVIVRPIRRLRSLALLFSGGNFETRSPIRHRTFPDELIELNMAFNIMAEKLSSQNDSLINKVKERTRELEAAKLEAEAANAAKSSFLATITHELRTPLNGICGLSALLAETPLNPDQQDLIGSIRDCSEGLTIIVNDVLDFSKIEAGKLQLEKRPFDLHQCIENSLYLLHLKASEKGLLLSHNVSTDTPTYVEGDVVRLKQILINLVGNSVKFTSEGQVVVTVNSTPKGSGTYELFFESLVSKFQSGGQQHHKEVWRNWPGMMNGRIWVTSEPGKGSRFCFTIIANESRQAAMKPATVNDPMYNDLAHRYPLNILLAEDNAVNIKLAVRMLGRLGYTCTVVDNGEEAVKAMKAEKYDLILMDMQMPICNGPEATQRIRADRSIAIQPVILALTANAMATDRQKCLDAGMNDHLSKPIKIETLAEALELWGARISAATMARRANSRMSGEFLRRPVSTTAITPSLTNHKSDST</sequence>
<dbReference type="Pfam" id="PF00072">
    <property type="entry name" value="Response_reg"/>
    <property type="match status" value="1"/>
</dbReference>
<dbReference type="EMBL" id="JADGJQ010000015">
    <property type="protein sequence ID" value="KAJ3180685.1"/>
    <property type="molecule type" value="Genomic_DNA"/>
</dbReference>
<dbReference type="InterPro" id="IPR036097">
    <property type="entry name" value="HisK_dim/P_sf"/>
</dbReference>
<keyword evidence="14" id="KW-0175">Coiled coil</keyword>
<keyword evidence="11" id="KW-0902">Two-component regulatory system</keyword>
<dbReference type="Proteomes" id="UP001212152">
    <property type="component" value="Unassembled WGS sequence"/>
</dbReference>
<dbReference type="EC" id="2.7.13.3" evidence="3"/>
<dbReference type="SMART" id="SM00448">
    <property type="entry name" value="REC"/>
    <property type="match status" value="1"/>
</dbReference>
<keyword evidence="7" id="KW-0547">Nucleotide-binding</keyword>
<feature type="domain" description="Response regulatory" evidence="17">
    <location>
        <begin position="461"/>
        <end position="578"/>
    </location>
</feature>
<dbReference type="Pfam" id="PF00512">
    <property type="entry name" value="HisKA"/>
    <property type="match status" value="1"/>
</dbReference>
<evidence type="ECO:0000256" key="11">
    <source>
        <dbReference type="ARBA" id="ARBA00023012"/>
    </source>
</evidence>
<evidence type="ECO:0000256" key="15">
    <source>
        <dbReference type="SAM" id="Phobius"/>
    </source>
</evidence>
<evidence type="ECO:0000256" key="14">
    <source>
        <dbReference type="SAM" id="Coils"/>
    </source>
</evidence>
<keyword evidence="5" id="KW-0808">Transferase</keyword>
<dbReference type="PANTHER" id="PTHR45339:SF5">
    <property type="entry name" value="HISTIDINE KINASE"/>
    <property type="match status" value="1"/>
</dbReference>
<evidence type="ECO:0000259" key="18">
    <source>
        <dbReference type="PROSITE" id="PS50885"/>
    </source>
</evidence>
<dbReference type="InterPro" id="IPR036890">
    <property type="entry name" value="HATPase_C_sf"/>
</dbReference>
<evidence type="ECO:0000259" key="16">
    <source>
        <dbReference type="PROSITE" id="PS50109"/>
    </source>
</evidence>
<dbReference type="AlphaFoldDB" id="A0AAD5TNU8"/>
<dbReference type="Gene3D" id="6.10.340.10">
    <property type="match status" value="1"/>
</dbReference>
<keyword evidence="20" id="KW-1185">Reference proteome</keyword>
<dbReference type="Gene3D" id="1.10.287.130">
    <property type="match status" value="1"/>
</dbReference>
<dbReference type="InterPro" id="IPR011006">
    <property type="entry name" value="CheY-like_superfamily"/>
</dbReference>
<dbReference type="PROSITE" id="PS50110">
    <property type="entry name" value="RESPONSE_REGULATORY"/>
    <property type="match status" value="1"/>
</dbReference>
<evidence type="ECO:0000256" key="9">
    <source>
        <dbReference type="ARBA" id="ARBA00022840"/>
    </source>
</evidence>
<dbReference type="Gene3D" id="3.40.50.2300">
    <property type="match status" value="1"/>
</dbReference>
<organism evidence="19 20">
    <name type="scientific">Geranomyces variabilis</name>
    <dbReference type="NCBI Taxonomy" id="109894"/>
    <lineage>
        <taxon>Eukaryota</taxon>
        <taxon>Fungi</taxon>
        <taxon>Fungi incertae sedis</taxon>
        <taxon>Chytridiomycota</taxon>
        <taxon>Chytridiomycota incertae sedis</taxon>
        <taxon>Chytridiomycetes</taxon>
        <taxon>Spizellomycetales</taxon>
        <taxon>Powellomycetaceae</taxon>
        <taxon>Geranomyces</taxon>
    </lineage>
</organism>
<evidence type="ECO:0000256" key="3">
    <source>
        <dbReference type="ARBA" id="ARBA00012438"/>
    </source>
</evidence>
<feature type="domain" description="Histidine kinase" evidence="16">
    <location>
        <begin position="237"/>
        <end position="435"/>
    </location>
</feature>
<evidence type="ECO:0000256" key="7">
    <source>
        <dbReference type="ARBA" id="ARBA00022741"/>
    </source>
</evidence>
<comment type="catalytic activity">
    <reaction evidence="1">
        <text>ATP + protein L-histidine = ADP + protein N-phospho-L-histidine.</text>
        <dbReference type="EC" id="2.7.13.3"/>
    </reaction>
</comment>
<name>A0AAD5TNU8_9FUNG</name>
<evidence type="ECO:0000256" key="13">
    <source>
        <dbReference type="PROSITE-ProRule" id="PRU00169"/>
    </source>
</evidence>
<dbReference type="GO" id="GO:0000155">
    <property type="term" value="F:phosphorelay sensor kinase activity"/>
    <property type="evidence" value="ECO:0007669"/>
    <property type="project" value="InterPro"/>
</dbReference>
<dbReference type="GO" id="GO:0016020">
    <property type="term" value="C:membrane"/>
    <property type="evidence" value="ECO:0007669"/>
    <property type="project" value="UniProtKB-SubCell"/>
</dbReference>
<dbReference type="InterPro" id="IPR005467">
    <property type="entry name" value="His_kinase_dom"/>
</dbReference>
<accession>A0AAD5TNU8</accession>
<dbReference type="SMART" id="SM00304">
    <property type="entry name" value="HAMP"/>
    <property type="match status" value="1"/>
</dbReference>
<feature type="transmembrane region" description="Helical" evidence="15">
    <location>
        <begin position="127"/>
        <end position="147"/>
    </location>
</feature>
<evidence type="ECO:0000313" key="19">
    <source>
        <dbReference type="EMBL" id="KAJ3180685.1"/>
    </source>
</evidence>
<gene>
    <name evidence="19" type="ORF">HDU87_001798</name>
</gene>
<dbReference type="PANTHER" id="PTHR45339">
    <property type="entry name" value="HYBRID SIGNAL TRANSDUCTION HISTIDINE KINASE J"/>
    <property type="match status" value="1"/>
</dbReference>
<dbReference type="InterPro" id="IPR003661">
    <property type="entry name" value="HisK_dim/P_dom"/>
</dbReference>
<evidence type="ECO:0000256" key="10">
    <source>
        <dbReference type="ARBA" id="ARBA00022989"/>
    </source>
</evidence>
<keyword evidence="4 13" id="KW-0597">Phosphoprotein</keyword>
<keyword evidence="6 15" id="KW-0812">Transmembrane</keyword>
<keyword evidence="8" id="KW-0418">Kinase</keyword>
<evidence type="ECO:0000256" key="8">
    <source>
        <dbReference type="ARBA" id="ARBA00022777"/>
    </source>
</evidence>
<dbReference type="SUPFAM" id="SSF52172">
    <property type="entry name" value="CheY-like"/>
    <property type="match status" value="1"/>
</dbReference>
<dbReference type="GO" id="GO:0005524">
    <property type="term" value="F:ATP binding"/>
    <property type="evidence" value="ECO:0007669"/>
    <property type="project" value="UniProtKB-KW"/>
</dbReference>
<dbReference type="InterPro" id="IPR003594">
    <property type="entry name" value="HATPase_dom"/>
</dbReference>
<keyword evidence="9" id="KW-0067">ATP-binding</keyword>
<dbReference type="PROSITE" id="PS50109">
    <property type="entry name" value="HIS_KIN"/>
    <property type="match status" value="1"/>
</dbReference>
<feature type="coiled-coil region" evidence="14">
    <location>
        <begin position="196"/>
        <end position="230"/>
    </location>
</feature>